<dbReference type="Proteomes" id="UP000008864">
    <property type="component" value="Unassembled WGS sequence"/>
</dbReference>
<dbReference type="HOGENOM" id="CLU_2086515_0_0_1"/>
<name>A0A080WLU4_TRIRC</name>
<dbReference type="VEuPathDB" id="FungiDB:TERG_12216"/>
<accession>A0A080WLU4</accession>
<evidence type="ECO:0000313" key="2">
    <source>
        <dbReference type="Proteomes" id="UP000008864"/>
    </source>
</evidence>
<sequence length="117" mass="13464">MAELITVYKRMGKYKDHDRRIANQRTTHLYRILIGPIAKLLTRRRSCSSWPRGELPYNPLMKGVSDLSTPGYGNASHESCDRSPRYTTCSLDSSFTLSCVWCHSQAYDAFFFWGCLC</sequence>
<organism evidence="1 2">
    <name type="scientific">Trichophyton rubrum (strain ATCC MYA-4607 / CBS 118892)</name>
    <name type="common">Athlete's foot fungus</name>
    <dbReference type="NCBI Taxonomy" id="559305"/>
    <lineage>
        <taxon>Eukaryota</taxon>
        <taxon>Fungi</taxon>
        <taxon>Dikarya</taxon>
        <taxon>Ascomycota</taxon>
        <taxon>Pezizomycotina</taxon>
        <taxon>Eurotiomycetes</taxon>
        <taxon>Eurotiomycetidae</taxon>
        <taxon>Onygenales</taxon>
        <taxon>Arthrodermataceae</taxon>
        <taxon>Trichophyton</taxon>
    </lineage>
</organism>
<dbReference type="EMBL" id="GG700652">
    <property type="protein sequence ID" value="KFL61787.1"/>
    <property type="molecule type" value="Genomic_DNA"/>
</dbReference>
<protein>
    <submittedName>
        <fullName evidence="1">Uncharacterized protein</fullName>
    </submittedName>
</protein>
<keyword evidence="2" id="KW-1185">Reference proteome</keyword>
<dbReference type="AlphaFoldDB" id="A0A080WLU4"/>
<evidence type="ECO:0000313" key="1">
    <source>
        <dbReference type="EMBL" id="KFL61787.1"/>
    </source>
</evidence>
<proteinExistence type="predicted"/>
<dbReference type="InParanoid" id="A0A080WLU4"/>
<gene>
    <name evidence="1" type="ORF">TERG_12216</name>
</gene>
<dbReference type="GeneID" id="71777471"/>
<reference evidence="2" key="1">
    <citation type="journal article" date="2012" name="MBio">
        <title>Comparative genome analysis of Trichophyton rubrum and related dermatophytes reveals candidate genes involved in infection.</title>
        <authorList>
            <person name="Martinez D.A."/>
            <person name="Oliver B.G."/>
            <person name="Graeser Y."/>
            <person name="Goldberg J.M."/>
            <person name="Li W."/>
            <person name="Martinez-Rossi N.M."/>
            <person name="Monod M."/>
            <person name="Shelest E."/>
            <person name="Barton R.C."/>
            <person name="Birch E."/>
            <person name="Brakhage A.A."/>
            <person name="Chen Z."/>
            <person name="Gurr S.J."/>
            <person name="Heiman D."/>
            <person name="Heitman J."/>
            <person name="Kosti I."/>
            <person name="Rossi A."/>
            <person name="Saif S."/>
            <person name="Samalova M."/>
            <person name="Saunders C.W."/>
            <person name="Shea T."/>
            <person name="Summerbell R.C."/>
            <person name="Xu J."/>
            <person name="Young S."/>
            <person name="Zeng Q."/>
            <person name="Birren B.W."/>
            <person name="Cuomo C.A."/>
            <person name="White T.C."/>
        </authorList>
    </citation>
    <scope>NUCLEOTIDE SEQUENCE [LARGE SCALE GENOMIC DNA]</scope>
    <source>
        <strain evidence="2">ATCC MYA-4607 / CBS 118892</strain>
    </source>
</reference>
<dbReference type="RefSeq" id="XP_047606453.1">
    <property type="nucleotide sequence ID" value="XM_047751208.1"/>
</dbReference>